<gene>
    <name evidence="2" type="ORF">JQS43_20850</name>
</gene>
<dbReference type="AlphaFoldDB" id="A0A895YCM4"/>
<dbReference type="EMBL" id="CP070499">
    <property type="protein sequence ID" value="QSB13965.1"/>
    <property type="molecule type" value="Genomic_DNA"/>
</dbReference>
<sequence length="244" mass="26375">MARDRGSSGRAGDRGVPRVIVRPGPGRRLLLLCGAVVSVVALLFAAGTVRGWADWLPNWSNPFGQETTDRSGPVLLRSIQDLSRFTAASGNFEVIIDVETGQRFIPDFLVSERVLFVAAGTVDAYVEFGGLAEGAVEVDEQANSVAVTLPEPDLAKPNLDHERSYVYSVQRGAGNRILDFFDGDSSAEQEVFGLAEERLIEAAAESELRQRAQSNTEQMLVGMLSSLGFDEVTITFEEGEPAPD</sequence>
<protein>
    <submittedName>
        <fullName evidence="2">DUF4230 domain-containing protein</fullName>
    </submittedName>
</protein>
<organism evidence="2 3">
    <name type="scientific">Natronosporangium hydrolyticum</name>
    <dbReference type="NCBI Taxonomy" id="2811111"/>
    <lineage>
        <taxon>Bacteria</taxon>
        <taxon>Bacillati</taxon>
        <taxon>Actinomycetota</taxon>
        <taxon>Actinomycetes</taxon>
        <taxon>Micromonosporales</taxon>
        <taxon>Micromonosporaceae</taxon>
        <taxon>Natronosporangium</taxon>
    </lineage>
</organism>
<keyword evidence="3" id="KW-1185">Reference proteome</keyword>
<evidence type="ECO:0000313" key="3">
    <source>
        <dbReference type="Proteomes" id="UP000662857"/>
    </source>
</evidence>
<name>A0A895YCM4_9ACTN</name>
<proteinExistence type="predicted"/>
<dbReference type="Proteomes" id="UP000662857">
    <property type="component" value="Chromosome"/>
</dbReference>
<dbReference type="KEGG" id="nhy:JQS43_20850"/>
<dbReference type="Pfam" id="PF14014">
    <property type="entry name" value="DUF4230"/>
    <property type="match status" value="1"/>
</dbReference>
<evidence type="ECO:0000313" key="2">
    <source>
        <dbReference type="EMBL" id="QSB13965.1"/>
    </source>
</evidence>
<dbReference type="InterPro" id="IPR025324">
    <property type="entry name" value="DUF4230"/>
</dbReference>
<accession>A0A895YCM4</accession>
<evidence type="ECO:0000256" key="1">
    <source>
        <dbReference type="SAM" id="Phobius"/>
    </source>
</evidence>
<keyword evidence="1" id="KW-1133">Transmembrane helix</keyword>
<reference evidence="2" key="1">
    <citation type="submission" date="2021-02" db="EMBL/GenBank/DDBJ databases">
        <title>Natrosporangium hydrolyticum gen. nov., sp. nov, a haloalkaliphilic actinobacterium from a soda solonchak soil.</title>
        <authorList>
            <person name="Sorokin D.Y."/>
            <person name="Khijniak T.V."/>
            <person name="Zakharycheva A.P."/>
            <person name="Boueva O.V."/>
            <person name="Ariskina E.V."/>
            <person name="Hahnke R.L."/>
            <person name="Bunk B."/>
            <person name="Sproer C."/>
            <person name="Schumann P."/>
            <person name="Evtushenko L.I."/>
            <person name="Kublanov I.V."/>
        </authorList>
    </citation>
    <scope>NUCLEOTIDE SEQUENCE</scope>
    <source>
        <strain evidence="2">DSM 106523</strain>
    </source>
</reference>
<keyword evidence="1" id="KW-0812">Transmembrane</keyword>
<keyword evidence="1" id="KW-0472">Membrane</keyword>
<feature type="transmembrane region" description="Helical" evidence="1">
    <location>
        <begin position="29"/>
        <end position="53"/>
    </location>
</feature>